<sequence>MRKNQKFIQGMILGITATVLLSLCIIYLLNMQGMVVISVAFFPDIQKFLNWAFNNLRLSMIPFLLFFLLYLKDLLELKKILKNNTTPLVQVSQKEHLVDIWINIFFGVGVIWTAIGMRGALMNGLGNLNAATAASQGAFTILERLVNGGILLALSTTIFGGVGGYLMRVGKAFVLGYELRSFYNAAADVESETVLGTLERIEHHLSILSHGVSDAVSGAVSGGESGGVSGSKKTKNSMKKAEDYDFPSG</sequence>
<dbReference type="OrthoDB" id="7067385at2"/>
<feature type="region of interest" description="Disordered" evidence="1">
    <location>
        <begin position="219"/>
        <end position="249"/>
    </location>
</feature>
<keyword evidence="2" id="KW-0472">Membrane</keyword>
<evidence type="ECO:0000256" key="1">
    <source>
        <dbReference type="SAM" id="MobiDB-lite"/>
    </source>
</evidence>
<dbReference type="Proteomes" id="UP000007347">
    <property type="component" value="Chromosome"/>
</dbReference>
<feature type="transmembrane region" description="Helical" evidence="2">
    <location>
        <begin position="48"/>
        <end position="71"/>
    </location>
</feature>
<dbReference type="EMBL" id="FO203503">
    <property type="protein sequence ID" value="CCK80695.1"/>
    <property type="molecule type" value="Genomic_DNA"/>
</dbReference>
<dbReference type="KEGG" id="dto:TOL2_C25360"/>
<accession>K0NIC2</accession>
<feature type="transmembrane region" description="Helical" evidence="2">
    <location>
        <begin position="100"/>
        <end position="121"/>
    </location>
</feature>
<reference evidence="3 4" key="1">
    <citation type="journal article" date="2013" name="Environ. Microbiol.">
        <title>Complete genome, catabolic sub-proteomes and key-metabolites of Desulfobacula toluolica Tol2, a marine, aromatic compound-degrading, sulfate-reducing bacterium.</title>
        <authorList>
            <person name="Wohlbrand L."/>
            <person name="Jacob J.H."/>
            <person name="Kube M."/>
            <person name="Mussmann M."/>
            <person name="Jarling R."/>
            <person name="Beck A."/>
            <person name="Amann R."/>
            <person name="Wilkes H."/>
            <person name="Reinhardt R."/>
            <person name="Rabus R."/>
        </authorList>
    </citation>
    <scope>NUCLEOTIDE SEQUENCE [LARGE SCALE GENOMIC DNA]</scope>
    <source>
        <strain evidence="4">DSM 7467 / Tol2</strain>
    </source>
</reference>
<gene>
    <name evidence="3" type="ordered locus">TOL2_C25360</name>
</gene>
<evidence type="ECO:0000313" key="3">
    <source>
        <dbReference type="EMBL" id="CCK80695.1"/>
    </source>
</evidence>
<dbReference type="RefSeq" id="WP_014958001.1">
    <property type="nucleotide sequence ID" value="NC_018645.1"/>
</dbReference>
<proteinExistence type="predicted"/>
<feature type="transmembrane region" description="Helical" evidence="2">
    <location>
        <begin position="12"/>
        <end position="42"/>
    </location>
</feature>
<feature type="transmembrane region" description="Helical" evidence="2">
    <location>
        <begin position="145"/>
        <end position="167"/>
    </location>
</feature>
<dbReference type="STRING" id="651182.TOL2_C25360"/>
<feature type="compositionally biased region" description="Gly residues" evidence="1">
    <location>
        <begin position="220"/>
        <end position="229"/>
    </location>
</feature>
<evidence type="ECO:0000313" key="4">
    <source>
        <dbReference type="Proteomes" id="UP000007347"/>
    </source>
</evidence>
<name>K0NIC2_DESTT</name>
<dbReference type="HOGENOM" id="CLU_1249521_0_0_7"/>
<keyword evidence="2" id="KW-1133">Transmembrane helix</keyword>
<evidence type="ECO:0000256" key="2">
    <source>
        <dbReference type="SAM" id="Phobius"/>
    </source>
</evidence>
<protein>
    <submittedName>
        <fullName evidence="3">Conserved uncharacterized protein</fullName>
    </submittedName>
</protein>
<keyword evidence="4" id="KW-1185">Reference proteome</keyword>
<dbReference type="PATRIC" id="fig|651182.5.peg.2989"/>
<dbReference type="AlphaFoldDB" id="K0NIC2"/>
<organism evidence="3 4">
    <name type="scientific">Desulfobacula toluolica (strain DSM 7467 / Tol2)</name>
    <dbReference type="NCBI Taxonomy" id="651182"/>
    <lineage>
        <taxon>Bacteria</taxon>
        <taxon>Pseudomonadati</taxon>
        <taxon>Thermodesulfobacteriota</taxon>
        <taxon>Desulfobacteria</taxon>
        <taxon>Desulfobacterales</taxon>
        <taxon>Desulfobacteraceae</taxon>
        <taxon>Desulfobacula</taxon>
    </lineage>
</organism>
<keyword evidence="2" id="KW-0812">Transmembrane</keyword>